<dbReference type="PANTHER" id="PTHR30136">
    <property type="entry name" value="HELIX-TURN-HELIX TRANSCRIPTIONAL REGULATOR, ICLR FAMILY"/>
    <property type="match status" value="1"/>
</dbReference>
<organism evidence="6 7">
    <name type="scientific">Cryptosporangium minutisporangium</name>
    <dbReference type="NCBI Taxonomy" id="113569"/>
    <lineage>
        <taxon>Bacteria</taxon>
        <taxon>Bacillati</taxon>
        <taxon>Actinomycetota</taxon>
        <taxon>Actinomycetes</taxon>
        <taxon>Cryptosporangiales</taxon>
        <taxon>Cryptosporangiaceae</taxon>
        <taxon>Cryptosporangium</taxon>
    </lineage>
</organism>
<feature type="domain" description="HTH iclR-type" evidence="4">
    <location>
        <begin position="46"/>
        <end position="107"/>
    </location>
</feature>
<keyword evidence="7" id="KW-1185">Reference proteome</keyword>
<proteinExistence type="predicted"/>
<keyword evidence="1" id="KW-0805">Transcription regulation</keyword>
<evidence type="ECO:0000256" key="1">
    <source>
        <dbReference type="ARBA" id="ARBA00023015"/>
    </source>
</evidence>
<dbReference type="InterPro" id="IPR029016">
    <property type="entry name" value="GAF-like_dom_sf"/>
</dbReference>
<keyword evidence="3" id="KW-0804">Transcription</keyword>
<gene>
    <name evidence="6" type="ORF">GCM10020369_80850</name>
</gene>
<dbReference type="Gene3D" id="1.10.10.10">
    <property type="entry name" value="Winged helix-like DNA-binding domain superfamily/Winged helix DNA-binding domain"/>
    <property type="match status" value="1"/>
</dbReference>
<dbReference type="Gene3D" id="3.30.450.40">
    <property type="match status" value="1"/>
</dbReference>
<name>A0ABP6TBA5_9ACTN</name>
<dbReference type="SUPFAM" id="SSF46785">
    <property type="entry name" value="Winged helix' DNA-binding domain"/>
    <property type="match status" value="1"/>
</dbReference>
<accession>A0ABP6TBA5</accession>
<protein>
    <submittedName>
        <fullName evidence="6">IclR family transcriptional regulator</fullName>
    </submittedName>
</protein>
<dbReference type="Pfam" id="PF01614">
    <property type="entry name" value="IclR_C"/>
    <property type="match status" value="1"/>
</dbReference>
<reference evidence="7" key="1">
    <citation type="journal article" date="2019" name="Int. J. Syst. Evol. Microbiol.">
        <title>The Global Catalogue of Microorganisms (GCM) 10K type strain sequencing project: providing services to taxonomists for standard genome sequencing and annotation.</title>
        <authorList>
            <consortium name="The Broad Institute Genomics Platform"/>
            <consortium name="The Broad Institute Genome Sequencing Center for Infectious Disease"/>
            <person name="Wu L."/>
            <person name="Ma J."/>
        </authorList>
    </citation>
    <scope>NUCLEOTIDE SEQUENCE [LARGE SCALE GENOMIC DNA]</scope>
    <source>
        <strain evidence="7">JCM 9458</strain>
    </source>
</reference>
<evidence type="ECO:0000259" key="5">
    <source>
        <dbReference type="PROSITE" id="PS51078"/>
    </source>
</evidence>
<keyword evidence="2" id="KW-0238">DNA-binding</keyword>
<dbReference type="InterPro" id="IPR014757">
    <property type="entry name" value="Tscrpt_reg_IclR_C"/>
</dbReference>
<dbReference type="PANTHER" id="PTHR30136:SF24">
    <property type="entry name" value="HTH-TYPE TRANSCRIPTIONAL REPRESSOR ALLR"/>
    <property type="match status" value="1"/>
</dbReference>
<dbReference type="SMART" id="SM00346">
    <property type="entry name" value="HTH_ICLR"/>
    <property type="match status" value="1"/>
</dbReference>
<evidence type="ECO:0000313" key="7">
    <source>
        <dbReference type="Proteomes" id="UP001501676"/>
    </source>
</evidence>
<evidence type="ECO:0000259" key="4">
    <source>
        <dbReference type="PROSITE" id="PS51077"/>
    </source>
</evidence>
<dbReference type="SUPFAM" id="SSF55781">
    <property type="entry name" value="GAF domain-like"/>
    <property type="match status" value="1"/>
</dbReference>
<dbReference type="Proteomes" id="UP001501676">
    <property type="component" value="Unassembled WGS sequence"/>
</dbReference>
<sequence>MAGPKIGVKILRRTYSCVMRNSERLADAASSSGGGSSGAAGSSGGVQSVDRAITVLEILARRGDAGVSEVAAELSVHKSTAFRLLETLEDRGMVEQTADRGKYRLGFGVVRLAGAVSARLDVVAQGRQACERLAAEVGETVNLAVLREHYAVNVDQVRGRATVTTHNWVGQLTPLHATSSGKVLLAALPAAGRRAAYTAGGLPAYTPATLASAAALEDQLADVRERGYAVTVEEYEVGLNAVAAPVRGADGAVLAAISVSGPAYRCPVDRLHEIAPTVVVAGDEISRRLGWFG</sequence>
<dbReference type="PROSITE" id="PS51077">
    <property type="entry name" value="HTH_ICLR"/>
    <property type="match status" value="1"/>
</dbReference>
<dbReference type="EMBL" id="BAAAYN010000079">
    <property type="protein sequence ID" value="GAA3398179.1"/>
    <property type="molecule type" value="Genomic_DNA"/>
</dbReference>
<dbReference type="InterPro" id="IPR036388">
    <property type="entry name" value="WH-like_DNA-bd_sf"/>
</dbReference>
<evidence type="ECO:0000256" key="3">
    <source>
        <dbReference type="ARBA" id="ARBA00023163"/>
    </source>
</evidence>
<evidence type="ECO:0000313" key="6">
    <source>
        <dbReference type="EMBL" id="GAA3398179.1"/>
    </source>
</evidence>
<dbReference type="InterPro" id="IPR005471">
    <property type="entry name" value="Tscrpt_reg_IclR_N"/>
</dbReference>
<evidence type="ECO:0000256" key="2">
    <source>
        <dbReference type="ARBA" id="ARBA00023125"/>
    </source>
</evidence>
<feature type="domain" description="IclR-ED" evidence="5">
    <location>
        <begin position="108"/>
        <end position="291"/>
    </location>
</feature>
<dbReference type="InterPro" id="IPR050707">
    <property type="entry name" value="HTH_MetabolicPath_Reg"/>
</dbReference>
<dbReference type="Pfam" id="PF09339">
    <property type="entry name" value="HTH_IclR"/>
    <property type="match status" value="1"/>
</dbReference>
<dbReference type="PROSITE" id="PS51078">
    <property type="entry name" value="ICLR_ED"/>
    <property type="match status" value="1"/>
</dbReference>
<dbReference type="InterPro" id="IPR036390">
    <property type="entry name" value="WH_DNA-bd_sf"/>
</dbReference>
<comment type="caution">
    <text evidence="6">The sequence shown here is derived from an EMBL/GenBank/DDBJ whole genome shotgun (WGS) entry which is preliminary data.</text>
</comment>